<name>A0ABV9A5I5_9ACTN</name>
<feature type="transmembrane region" description="Helical" evidence="2">
    <location>
        <begin position="252"/>
        <end position="280"/>
    </location>
</feature>
<feature type="transmembrane region" description="Helical" evidence="2">
    <location>
        <begin position="418"/>
        <end position="436"/>
    </location>
</feature>
<proteinExistence type="predicted"/>
<dbReference type="EMBL" id="JBHSFH010000006">
    <property type="protein sequence ID" value="MFC4495164.1"/>
    <property type="molecule type" value="Genomic_DNA"/>
</dbReference>
<feature type="transmembrane region" description="Helical" evidence="2">
    <location>
        <begin position="123"/>
        <end position="142"/>
    </location>
</feature>
<keyword evidence="4" id="KW-1185">Reference proteome</keyword>
<gene>
    <name evidence="3" type="ORF">ACFPA8_13585</name>
</gene>
<feature type="region of interest" description="Disordered" evidence="1">
    <location>
        <begin position="1"/>
        <end position="40"/>
    </location>
</feature>
<feature type="transmembrane region" description="Helical" evidence="2">
    <location>
        <begin position="442"/>
        <end position="460"/>
    </location>
</feature>
<feature type="transmembrane region" description="Helical" evidence="2">
    <location>
        <begin position="216"/>
        <end position="240"/>
    </location>
</feature>
<feature type="transmembrane region" description="Helical" evidence="2">
    <location>
        <begin position="334"/>
        <end position="354"/>
    </location>
</feature>
<comment type="caution">
    <text evidence="3">The sequence shown here is derived from an EMBL/GenBank/DDBJ whole genome shotgun (WGS) entry which is preliminary data.</text>
</comment>
<keyword evidence="2" id="KW-1133">Transmembrane helix</keyword>
<evidence type="ECO:0000256" key="1">
    <source>
        <dbReference type="SAM" id="MobiDB-lite"/>
    </source>
</evidence>
<evidence type="ECO:0008006" key="5">
    <source>
        <dbReference type="Google" id="ProtNLM"/>
    </source>
</evidence>
<dbReference type="Proteomes" id="UP001595997">
    <property type="component" value="Unassembled WGS sequence"/>
</dbReference>
<feature type="compositionally biased region" description="Basic and acidic residues" evidence="1">
    <location>
        <begin position="28"/>
        <end position="38"/>
    </location>
</feature>
<feature type="transmembrane region" description="Helical" evidence="2">
    <location>
        <begin position="374"/>
        <end position="397"/>
    </location>
</feature>
<dbReference type="RefSeq" id="WP_386447469.1">
    <property type="nucleotide sequence ID" value="NZ_JBHSFH010000006.1"/>
</dbReference>
<evidence type="ECO:0000256" key="2">
    <source>
        <dbReference type="SAM" id="Phobius"/>
    </source>
</evidence>
<protein>
    <recommendedName>
        <fullName evidence="5">Integral membrane protein</fullName>
    </recommendedName>
</protein>
<sequence length="485" mass="52219">MSTPPRATEQQADDAGDPAQDIQQGTRYDGRNRTEAAHDSPLTSRRGTLFDLCAVTAAALLFTAAAIVGRSYPDSKETLRLRWPPMSAYWLPHWGPGTFAALTFAVLVVAYGPSLARTVPWRMLLLGCWSAAMAWSWSLALVDGWHRGVAHRLAAKYEYLQSVGEVDDVATTLREFTSRILMDAPDNWPPHVAGHPPAALLTFVGLDRLGLSGGGWAAAFAITVGASAAAAALVTVRTLVTEDAARRCAPFVMLAPAAVWMGVSADGYFTAVSAWAVALLALSATRTVRAPRTVALCSGLLFGLTCYLSYGLVLMGIIALGVLVTARTVRPVPFVLLGMIPWFAVFTAAGFWWFEGYFTLVERYYQGAARVRPYAYFVWGNLAAQVAVVGPAVVAALRRTSVLRTAVDRARRLGALRVLVAAGVCCLLAADLSGMSKGETERIWLPFTLWLLPATALLPLRSMRLWLGAQAGLALTVNHLLITGW</sequence>
<evidence type="ECO:0000313" key="3">
    <source>
        <dbReference type="EMBL" id="MFC4495164.1"/>
    </source>
</evidence>
<feature type="transmembrane region" description="Helical" evidence="2">
    <location>
        <begin position="89"/>
        <end position="111"/>
    </location>
</feature>
<keyword evidence="2" id="KW-0472">Membrane</keyword>
<feature type="transmembrane region" description="Helical" evidence="2">
    <location>
        <begin position="300"/>
        <end position="322"/>
    </location>
</feature>
<reference evidence="4" key="1">
    <citation type="journal article" date="2019" name="Int. J. Syst. Evol. Microbiol.">
        <title>The Global Catalogue of Microorganisms (GCM) 10K type strain sequencing project: providing services to taxonomists for standard genome sequencing and annotation.</title>
        <authorList>
            <consortium name="The Broad Institute Genomics Platform"/>
            <consortium name="The Broad Institute Genome Sequencing Center for Infectious Disease"/>
            <person name="Wu L."/>
            <person name="Ma J."/>
        </authorList>
    </citation>
    <scope>NUCLEOTIDE SEQUENCE [LARGE SCALE GENOMIC DNA]</scope>
    <source>
        <strain evidence="4">CGMCC 4.7357</strain>
    </source>
</reference>
<evidence type="ECO:0000313" key="4">
    <source>
        <dbReference type="Proteomes" id="UP001595997"/>
    </source>
</evidence>
<feature type="transmembrane region" description="Helical" evidence="2">
    <location>
        <begin position="49"/>
        <end position="69"/>
    </location>
</feature>
<keyword evidence="2" id="KW-0812">Transmembrane</keyword>
<organism evidence="3 4">
    <name type="scientific">Streptomyces ovatisporus</name>
    <dbReference type="NCBI Taxonomy" id="1128682"/>
    <lineage>
        <taxon>Bacteria</taxon>
        <taxon>Bacillati</taxon>
        <taxon>Actinomycetota</taxon>
        <taxon>Actinomycetes</taxon>
        <taxon>Kitasatosporales</taxon>
        <taxon>Streptomycetaceae</taxon>
        <taxon>Streptomyces</taxon>
    </lineage>
</organism>
<accession>A0ABV9A5I5</accession>